<proteinExistence type="predicted"/>
<organism evidence="2 3">
    <name type="scientific">Anaerostipes hadrus</name>
    <dbReference type="NCBI Taxonomy" id="649756"/>
    <lineage>
        <taxon>Bacteria</taxon>
        <taxon>Bacillati</taxon>
        <taxon>Bacillota</taxon>
        <taxon>Clostridia</taxon>
        <taxon>Lachnospirales</taxon>
        <taxon>Lachnospiraceae</taxon>
        <taxon>Anaerostipes</taxon>
    </lineage>
</organism>
<accession>A0A173TDD1</accession>
<evidence type="ECO:0000313" key="3">
    <source>
        <dbReference type="Proteomes" id="UP000095598"/>
    </source>
</evidence>
<keyword evidence="1" id="KW-0472">Membrane</keyword>
<keyword evidence="1" id="KW-1133">Transmembrane helix</keyword>
<protein>
    <submittedName>
        <fullName evidence="2">Uncharacterized protein</fullName>
    </submittedName>
</protein>
<feature type="transmembrane region" description="Helical" evidence="1">
    <location>
        <begin position="7"/>
        <end position="29"/>
    </location>
</feature>
<name>A0A173TDD1_ANAHA</name>
<sequence>MEIFKEIILLGIGACLPIIFVTCIIYGIWRSFTARHEYISGVVHCTDKYKDKADTYLPMKIGGFPNLINIDNTDHISIFQYGNKEIKAENKDIYDQVKVDKQYNVKIEITTYKDGTKDYDVMKIISEIKEK</sequence>
<keyword evidence="1" id="KW-0812">Transmembrane</keyword>
<reference evidence="2 3" key="1">
    <citation type="submission" date="2015-09" db="EMBL/GenBank/DDBJ databases">
        <authorList>
            <consortium name="Pathogen Informatics"/>
        </authorList>
    </citation>
    <scope>NUCLEOTIDE SEQUENCE [LARGE SCALE GENOMIC DNA]</scope>
    <source>
        <strain evidence="2 3">2789STDY5608868</strain>
    </source>
</reference>
<dbReference type="EMBL" id="CYXT01000014">
    <property type="protein sequence ID" value="CUM99987.1"/>
    <property type="molecule type" value="Genomic_DNA"/>
</dbReference>
<evidence type="ECO:0000256" key="1">
    <source>
        <dbReference type="SAM" id="Phobius"/>
    </source>
</evidence>
<dbReference type="Proteomes" id="UP000095598">
    <property type="component" value="Unassembled WGS sequence"/>
</dbReference>
<dbReference type="AlphaFoldDB" id="A0A173TDD1"/>
<gene>
    <name evidence="2" type="ORF">ERS852425_01966</name>
</gene>
<evidence type="ECO:0000313" key="2">
    <source>
        <dbReference type="EMBL" id="CUM99987.1"/>
    </source>
</evidence>